<evidence type="ECO:0000313" key="14">
    <source>
        <dbReference type="EMBL" id="SKB82298.1"/>
    </source>
</evidence>
<dbReference type="Gene3D" id="1.10.3210.10">
    <property type="entry name" value="Hypothetical protein af1432"/>
    <property type="match status" value="1"/>
</dbReference>
<dbReference type="GO" id="GO:0004016">
    <property type="term" value="F:adenylate cyclase activity"/>
    <property type="evidence" value="ECO:0007669"/>
    <property type="project" value="UniProtKB-EC"/>
</dbReference>
<name>A0A1T5EEQ4_9BACT</name>
<dbReference type="Pfam" id="PF00211">
    <property type="entry name" value="Guanylate_cyc"/>
    <property type="match status" value="1"/>
</dbReference>
<dbReference type="Gene3D" id="3.30.70.1230">
    <property type="entry name" value="Nucleotide cyclase"/>
    <property type="match status" value="1"/>
</dbReference>
<dbReference type="GO" id="GO:0005886">
    <property type="term" value="C:plasma membrane"/>
    <property type="evidence" value="ECO:0007669"/>
    <property type="project" value="TreeGrafter"/>
</dbReference>
<feature type="domain" description="Guanylate cyclase" evidence="13">
    <location>
        <begin position="102"/>
        <end position="233"/>
    </location>
</feature>
<protein>
    <recommendedName>
        <fullName evidence="3">adenylate cyclase</fullName>
        <ecNumber evidence="3">4.6.1.1</ecNumber>
    </recommendedName>
</protein>
<keyword evidence="6" id="KW-0547">Nucleotide-binding</keyword>
<keyword evidence="11" id="KW-0456">Lyase</keyword>
<dbReference type="GO" id="GO:0007189">
    <property type="term" value="P:adenylate cyclase-activating G protein-coupled receptor signaling pathway"/>
    <property type="evidence" value="ECO:0007669"/>
    <property type="project" value="TreeGrafter"/>
</dbReference>
<evidence type="ECO:0000256" key="5">
    <source>
        <dbReference type="ARBA" id="ARBA00022723"/>
    </source>
</evidence>
<accession>A0A1T5EEQ4</accession>
<evidence type="ECO:0000256" key="12">
    <source>
        <dbReference type="SAM" id="Phobius"/>
    </source>
</evidence>
<dbReference type="GO" id="GO:0046872">
    <property type="term" value="F:metal ion binding"/>
    <property type="evidence" value="ECO:0007669"/>
    <property type="project" value="UniProtKB-KW"/>
</dbReference>
<evidence type="ECO:0000259" key="13">
    <source>
        <dbReference type="PROSITE" id="PS50125"/>
    </source>
</evidence>
<dbReference type="EMBL" id="FUYV01000005">
    <property type="protein sequence ID" value="SKB82298.1"/>
    <property type="molecule type" value="Genomic_DNA"/>
</dbReference>
<dbReference type="GO" id="GO:0009190">
    <property type="term" value="P:cyclic nucleotide biosynthetic process"/>
    <property type="evidence" value="ECO:0007669"/>
    <property type="project" value="InterPro"/>
</dbReference>
<sequence length="498" mass="57898">MIDTFYIDFPEITYMAFLKAMLSFNISNLTLIFLFLLFAYVLYTYIRRQVQKKIEYLVNIRVEKALKVKEKAMQIRTGFDSESVAHTKDGTKVKSVKYKSVTVLFADIQGFTKIVEHLNPDLLIDELDDFFIKFDSIVEKHGVEKIKTIGDAYMAAGGIPEKNRIHALRMILVALEIQNHMVSLRSKKILEHQDFWELRIGIHTGPVISGRVGRNKTAPDIWGDTVNIASRMESSGIAGEINVTGVTYQLVKDFFVCEYRGKMPIKYKGEIDMYFVKGIVPELAEENKRNQPNELFKVRLQHIRFIDLEEAILERLENELPVDICYHNVKHTIDVVTQVEIIGRGEGVSEEELLLLKTAALMHDTGFLITYENHEQISIELCNDILPRFDYNPDQIEKIIQLINVTRPKTKPANKLESIMKDADLDYLGRTDFLNLSENLFKELNRYNGRMSIQEWNKKQFDFISKHRYYTETARNMRQVNKDKQLTKLKQILPLSRQ</sequence>
<dbReference type="PANTHER" id="PTHR45627:SF12">
    <property type="entry name" value="ADENYLATE CYCLASE TYPE 2"/>
    <property type="match status" value="1"/>
</dbReference>
<evidence type="ECO:0000256" key="10">
    <source>
        <dbReference type="ARBA" id="ARBA00023136"/>
    </source>
</evidence>
<evidence type="ECO:0000313" key="15">
    <source>
        <dbReference type="Proteomes" id="UP000191055"/>
    </source>
</evidence>
<keyword evidence="15" id="KW-1185">Reference proteome</keyword>
<gene>
    <name evidence="14" type="ORF">SAMN03080601_01314</name>
</gene>
<dbReference type="InterPro" id="IPR029787">
    <property type="entry name" value="Nucleotide_cyclase"/>
</dbReference>
<dbReference type="GO" id="GO:0035556">
    <property type="term" value="P:intracellular signal transduction"/>
    <property type="evidence" value="ECO:0007669"/>
    <property type="project" value="InterPro"/>
</dbReference>
<dbReference type="Proteomes" id="UP000191055">
    <property type="component" value="Unassembled WGS sequence"/>
</dbReference>
<dbReference type="GO" id="GO:0005524">
    <property type="term" value="F:ATP binding"/>
    <property type="evidence" value="ECO:0007669"/>
    <property type="project" value="UniProtKB-KW"/>
</dbReference>
<dbReference type="Pfam" id="PF01966">
    <property type="entry name" value="HD"/>
    <property type="match status" value="1"/>
</dbReference>
<evidence type="ECO:0000256" key="6">
    <source>
        <dbReference type="ARBA" id="ARBA00022741"/>
    </source>
</evidence>
<reference evidence="14 15" key="1">
    <citation type="submission" date="2017-02" db="EMBL/GenBank/DDBJ databases">
        <authorList>
            <person name="Peterson S.W."/>
        </authorList>
    </citation>
    <scope>NUCLEOTIDE SEQUENCE [LARGE SCALE GENOMIC DNA]</scope>
    <source>
        <strain evidence="14 15">DSM 24412</strain>
    </source>
</reference>
<keyword evidence="8" id="KW-0460">Magnesium</keyword>
<dbReference type="RefSeq" id="WP_232468424.1">
    <property type="nucleotide sequence ID" value="NZ_CP021904.1"/>
</dbReference>
<dbReference type="SMART" id="SM00044">
    <property type="entry name" value="CYCc"/>
    <property type="match status" value="1"/>
</dbReference>
<proteinExistence type="predicted"/>
<dbReference type="CDD" id="cd00077">
    <property type="entry name" value="HDc"/>
    <property type="match status" value="1"/>
</dbReference>
<evidence type="ECO:0000256" key="8">
    <source>
        <dbReference type="ARBA" id="ARBA00022842"/>
    </source>
</evidence>
<feature type="transmembrane region" description="Helical" evidence="12">
    <location>
        <begin position="20"/>
        <end position="43"/>
    </location>
</feature>
<comment type="subcellular location">
    <subcellularLocation>
        <location evidence="2">Membrane</location>
        <topology evidence="2">Multi-pass membrane protein</topology>
    </subcellularLocation>
</comment>
<evidence type="ECO:0000256" key="3">
    <source>
        <dbReference type="ARBA" id="ARBA00012201"/>
    </source>
</evidence>
<evidence type="ECO:0000256" key="11">
    <source>
        <dbReference type="ARBA" id="ARBA00023239"/>
    </source>
</evidence>
<dbReference type="InterPro" id="IPR001054">
    <property type="entry name" value="A/G_cyclase"/>
</dbReference>
<dbReference type="SUPFAM" id="SSF109604">
    <property type="entry name" value="HD-domain/PDEase-like"/>
    <property type="match status" value="1"/>
</dbReference>
<evidence type="ECO:0000256" key="1">
    <source>
        <dbReference type="ARBA" id="ARBA00001593"/>
    </source>
</evidence>
<dbReference type="AlphaFoldDB" id="A0A1T5EEQ4"/>
<organism evidence="14 15">
    <name type="scientific">Alkalitalea saponilacus</name>
    <dbReference type="NCBI Taxonomy" id="889453"/>
    <lineage>
        <taxon>Bacteria</taxon>
        <taxon>Pseudomonadati</taxon>
        <taxon>Bacteroidota</taxon>
        <taxon>Bacteroidia</taxon>
        <taxon>Marinilabiliales</taxon>
        <taxon>Marinilabiliaceae</taxon>
        <taxon>Alkalitalea</taxon>
    </lineage>
</organism>
<dbReference type="SUPFAM" id="SSF55073">
    <property type="entry name" value="Nucleotide cyclase"/>
    <property type="match status" value="1"/>
</dbReference>
<keyword evidence="4 12" id="KW-0812">Transmembrane</keyword>
<dbReference type="InterPro" id="IPR003607">
    <property type="entry name" value="HD/PDEase_dom"/>
</dbReference>
<keyword evidence="9 12" id="KW-1133">Transmembrane helix</keyword>
<dbReference type="EC" id="4.6.1.1" evidence="3"/>
<dbReference type="STRING" id="889453.SAMN03080601_01314"/>
<evidence type="ECO:0000256" key="2">
    <source>
        <dbReference type="ARBA" id="ARBA00004141"/>
    </source>
</evidence>
<evidence type="ECO:0000256" key="4">
    <source>
        <dbReference type="ARBA" id="ARBA00022692"/>
    </source>
</evidence>
<keyword evidence="10 12" id="KW-0472">Membrane</keyword>
<dbReference type="CDD" id="cd07302">
    <property type="entry name" value="CHD"/>
    <property type="match status" value="1"/>
</dbReference>
<dbReference type="InterPro" id="IPR006674">
    <property type="entry name" value="HD_domain"/>
</dbReference>
<dbReference type="PROSITE" id="PS50125">
    <property type="entry name" value="GUANYLATE_CYCLASE_2"/>
    <property type="match status" value="1"/>
</dbReference>
<keyword evidence="7" id="KW-0067">ATP-binding</keyword>
<dbReference type="PANTHER" id="PTHR45627">
    <property type="entry name" value="ADENYLATE CYCLASE TYPE 1"/>
    <property type="match status" value="1"/>
</dbReference>
<evidence type="ECO:0000256" key="7">
    <source>
        <dbReference type="ARBA" id="ARBA00022840"/>
    </source>
</evidence>
<evidence type="ECO:0000256" key="9">
    <source>
        <dbReference type="ARBA" id="ARBA00022989"/>
    </source>
</evidence>
<keyword evidence="5" id="KW-0479">Metal-binding</keyword>
<comment type="catalytic activity">
    <reaction evidence="1">
        <text>ATP = 3',5'-cyclic AMP + diphosphate</text>
        <dbReference type="Rhea" id="RHEA:15389"/>
        <dbReference type="ChEBI" id="CHEBI:30616"/>
        <dbReference type="ChEBI" id="CHEBI:33019"/>
        <dbReference type="ChEBI" id="CHEBI:58165"/>
        <dbReference type="EC" id="4.6.1.1"/>
    </reaction>
</comment>